<comment type="caution">
    <text evidence="1">The sequence shown here is derived from an EMBL/GenBank/DDBJ whole genome shotgun (WGS) entry which is preliminary data.</text>
</comment>
<keyword evidence="2" id="KW-1185">Reference proteome</keyword>
<reference evidence="1" key="1">
    <citation type="submission" date="2021-06" db="EMBL/GenBank/DDBJ databases">
        <authorList>
            <person name="Kallberg Y."/>
            <person name="Tangrot J."/>
            <person name="Rosling A."/>
        </authorList>
    </citation>
    <scope>NUCLEOTIDE SEQUENCE</scope>
    <source>
        <strain evidence="1">28 12/20/2015</strain>
    </source>
</reference>
<feature type="non-terminal residue" evidence="1">
    <location>
        <position position="1"/>
    </location>
</feature>
<protein>
    <submittedName>
        <fullName evidence="1">16067_t:CDS:1</fullName>
    </submittedName>
</protein>
<evidence type="ECO:0000313" key="2">
    <source>
        <dbReference type="Proteomes" id="UP000789366"/>
    </source>
</evidence>
<dbReference type="EMBL" id="CAJVPW010060381">
    <property type="protein sequence ID" value="CAG8780739.1"/>
    <property type="molecule type" value="Genomic_DNA"/>
</dbReference>
<evidence type="ECO:0000313" key="1">
    <source>
        <dbReference type="EMBL" id="CAG8780739.1"/>
    </source>
</evidence>
<name>A0ACA9R8E9_9GLOM</name>
<dbReference type="Proteomes" id="UP000789366">
    <property type="component" value="Unassembled WGS sequence"/>
</dbReference>
<sequence>HVTCTIIDLTWQPKPRNQQVLSELSPTNLPDNLSVVDLNKYKVFCRKDQHEHIIQLVRFHFSLHPLIPTEN</sequence>
<accession>A0ACA9R8E9</accession>
<proteinExistence type="predicted"/>
<gene>
    <name evidence="1" type="ORF">SPELUC_LOCUS16396</name>
</gene>
<organism evidence="1 2">
    <name type="scientific">Cetraspora pellucida</name>
    <dbReference type="NCBI Taxonomy" id="1433469"/>
    <lineage>
        <taxon>Eukaryota</taxon>
        <taxon>Fungi</taxon>
        <taxon>Fungi incertae sedis</taxon>
        <taxon>Mucoromycota</taxon>
        <taxon>Glomeromycotina</taxon>
        <taxon>Glomeromycetes</taxon>
        <taxon>Diversisporales</taxon>
        <taxon>Gigasporaceae</taxon>
        <taxon>Cetraspora</taxon>
    </lineage>
</organism>